<dbReference type="OrthoDB" id="3433125at2759"/>
<name>A0A5Q4BSP9_9PEZI</name>
<dbReference type="PANTHER" id="PTHR38887:SF1">
    <property type="entry name" value="RAS MODIFICATION PROTEIN ERF4"/>
    <property type="match status" value="1"/>
</dbReference>
<organism evidence="2 3">
    <name type="scientific">Colletotrichum shisoi</name>
    <dbReference type="NCBI Taxonomy" id="2078593"/>
    <lineage>
        <taxon>Eukaryota</taxon>
        <taxon>Fungi</taxon>
        <taxon>Dikarya</taxon>
        <taxon>Ascomycota</taxon>
        <taxon>Pezizomycotina</taxon>
        <taxon>Sordariomycetes</taxon>
        <taxon>Hypocreomycetidae</taxon>
        <taxon>Glomerellales</taxon>
        <taxon>Glomerellaceae</taxon>
        <taxon>Colletotrichum</taxon>
        <taxon>Colletotrichum destructivum species complex</taxon>
    </lineage>
</organism>
<feature type="compositionally biased region" description="Basic and acidic residues" evidence="1">
    <location>
        <begin position="462"/>
        <end position="488"/>
    </location>
</feature>
<feature type="compositionally biased region" description="Basic and acidic residues" evidence="1">
    <location>
        <begin position="496"/>
        <end position="514"/>
    </location>
</feature>
<evidence type="ECO:0000313" key="2">
    <source>
        <dbReference type="EMBL" id="TQN70063.1"/>
    </source>
</evidence>
<feature type="region of interest" description="Disordered" evidence="1">
    <location>
        <begin position="71"/>
        <end position="134"/>
    </location>
</feature>
<dbReference type="AlphaFoldDB" id="A0A5Q4BSP9"/>
<dbReference type="Proteomes" id="UP000326340">
    <property type="component" value="Unassembled WGS sequence"/>
</dbReference>
<protein>
    <submittedName>
        <fullName evidence="2">Reticulocyte-binding protein 2-like protein a</fullName>
    </submittedName>
</protein>
<reference evidence="2 3" key="1">
    <citation type="journal article" date="2019" name="Sci. Rep.">
        <title>Colletotrichum shisoi sp. nov., an anthracnose pathogen of Perilla frutescens in Japan: molecular phylogenetic, morphological and genomic evidence.</title>
        <authorList>
            <person name="Gan P."/>
            <person name="Tsushima A."/>
            <person name="Hiroyama R."/>
            <person name="Narusaka M."/>
            <person name="Takano Y."/>
            <person name="Narusaka Y."/>
            <person name="Kawaradani M."/>
            <person name="Damm U."/>
            <person name="Shirasu K."/>
        </authorList>
    </citation>
    <scope>NUCLEOTIDE SEQUENCE [LARGE SCALE GENOMIC DNA]</scope>
    <source>
        <strain evidence="2 3">PG-2018a</strain>
    </source>
</reference>
<dbReference type="InterPro" id="IPR053221">
    <property type="entry name" value="Burnettramic_acid_biosynth"/>
</dbReference>
<keyword evidence="3" id="KW-1185">Reference proteome</keyword>
<evidence type="ECO:0000313" key="3">
    <source>
        <dbReference type="Proteomes" id="UP000326340"/>
    </source>
</evidence>
<gene>
    <name evidence="2" type="ORF">CSHISOI_05405</name>
</gene>
<feature type="compositionally biased region" description="Basic and acidic residues" evidence="1">
    <location>
        <begin position="437"/>
        <end position="453"/>
    </location>
</feature>
<feature type="compositionally biased region" description="Basic and acidic residues" evidence="1">
    <location>
        <begin position="522"/>
        <end position="646"/>
    </location>
</feature>
<evidence type="ECO:0000256" key="1">
    <source>
        <dbReference type="SAM" id="MobiDB-lite"/>
    </source>
</evidence>
<feature type="region of interest" description="Disordered" evidence="1">
    <location>
        <begin position="437"/>
        <end position="646"/>
    </location>
</feature>
<feature type="region of interest" description="Disordered" evidence="1">
    <location>
        <begin position="349"/>
        <end position="371"/>
    </location>
</feature>
<proteinExistence type="predicted"/>
<dbReference type="EMBL" id="PUHP01000433">
    <property type="protein sequence ID" value="TQN70063.1"/>
    <property type="molecule type" value="Genomic_DNA"/>
</dbReference>
<sequence length="688" mass="77534">MLSSTIDVGKGTSTGASGASFMMMQGVLRERDKLFTRPGEEEVRKKDGLVEEIVRSAAGGIGVISEALHHRKEKKGKTLHQSQEPSRTQLPSETAQSRPGEEAVPDSNNIVDQKATTGEEEESRSQKDQKDSGNLATAFINRRACLPGNRAANGRDLPLPVILPQRRPENRARGFLRAYAPLLADVGIDENTFLDFIDTFNKALEPSPWINALNLAGFAGSAMPEPASMLFGFGVEYATEAALEGHSRYSSNVFLDRVNSQFFNPRGLVCLVVTWQPDISNNQLNVNFEGEVSASRPNPGVSDRIGDIAAQRTSAKDGWQGMKGQMAEMMKMSNGNFSWPEPAPLVFPTAKDPLTESGSDDGAKKKKKKNALDRMEIWMEDMSDKRAQAKWADEHSDKPAASLMPNHEFRSRYADPNHPAASGDLVALVTGGRWTCVDKKKDKKSEKDSRSKEEDEENNGEGLKRVADSGKPGTDDAIKASDSVKKEEGSEEDERDERLKKEQREKRKEEEKRMKKEKKEKKKEEKERKEMEKKEKREREKNEKKAKKGNTDKKSKLETDNTKRQEDHDGENSKEDGDYRSFQRDDNSQVPTKEDKHDEGKEHEDKKAWDHDTDSDKLRREDDRKARDEKKARKEKEKADKIAKKKKAREEDWLSSLFRKDVLYLVVINLPSEQQVAAVTQAHGLRIP</sequence>
<feature type="compositionally biased region" description="Polar residues" evidence="1">
    <location>
        <begin position="79"/>
        <end position="97"/>
    </location>
</feature>
<feature type="compositionally biased region" description="Polar residues" evidence="1">
    <location>
        <begin position="106"/>
        <end position="116"/>
    </location>
</feature>
<dbReference type="PANTHER" id="PTHR38887">
    <property type="entry name" value="CHROMOSOME 21, WHOLE GENOME SHOTGUN SEQUENCE"/>
    <property type="match status" value="1"/>
</dbReference>
<comment type="caution">
    <text evidence="2">The sequence shown here is derived from an EMBL/GenBank/DDBJ whole genome shotgun (WGS) entry which is preliminary data.</text>
</comment>
<accession>A0A5Q4BSP9</accession>